<evidence type="ECO:0000313" key="3">
    <source>
        <dbReference type="EMBL" id="KAJ4348103.1"/>
    </source>
</evidence>
<dbReference type="OrthoDB" id="3548654at2759"/>
<feature type="region of interest" description="Disordered" evidence="1">
    <location>
        <begin position="1"/>
        <end position="30"/>
    </location>
</feature>
<feature type="compositionally biased region" description="Polar residues" evidence="1">
    <location>
        <begin position="56"/>
        <end position="78"/>
    </location>
</feature>
<dbReference type="InterPro" id="IPR010730">
    <property type="entry name" value="HET"/>
</dbReference>
<accession>A0A9W9C7A9</accession>
<dbReference type="Pfam" id="PF06985">
    <property type="entry name" value="HET"/>
    <property type="match status" value="1"/>
</dbReference>
<feature type="region of interest" description="Disordered" evidence="1">
    <location>
        <begin position="45"/>
        <end position="147"/>
    </location>
</feature>
<proteinExistence type="predicted"/>
<feature type="compositionally biased region" description="Basic residues" evidence="1">
    <location>
        <begin position="13"/>
        <end position="22"/>
    </location>
</feature>
<evidence type="ECO:0000313" key="4">
    <source>
        <dbReference type="Proteomes" id="UP001140513"/>
    </source>
</evidence>
<dbReference type="PANTHER" id="PTHR24148:SF73">
    <property type="entry name" value="HET DOMAIN PROTEIN (AFU_ORTHOLOGUE AFUA_8G01020)"/>
    <property type="match status" value="1"/>
</dbReference>
<organism evidence="3 4">
    <name type="scientific">Didymosphaeria variabile</name>
    <dbReference type="NCBI Taxonomy" id="1932322"/>
    <lineage>
        <taxon>Eukaryota</taxon>
        <taxon>Fungi</taxon>
        <taxon>Dikarya</taxon>
        <taxon>Ascomycota</taxon>
        <taxon>Pezizomycotina</taxon>
        <taxon>Dothideomycetes</taxon>
        <taxon>Pleosporomycetidae</taxon>
        <taxon>Pleosporales</taxon>
        <taxon>Massarineae</taxon>
        <taxon>Didymosphaeriaceae</taxon>
        <taxon>Didymosphaeria</taxon>
    </lineage>
</organism>
<reference evidence="3" key="1">
    <citation type="submission" date="2022-10" db="EMBL/GenBank/DDBJ databases">
        <title>Tapping the CABI collections for fungal endophytes: first genome assemblies for Collariella, Neodidymelliopsis, Ascochyta clinopodiicola, Didymella pomorum, Didymosphaeria variabile, Neocosmospora piperis and Neocucurbitaria cava.</title>
        <authorList>
            <person name="Hill R."/>
        </authorList>
    </citation>
    <scope>NUCLEOTIDE SEQUENCE</scope>
    <source>
        <strain evidence="3">IMI 356815</strain>
    </source>
</reference>
<feature type="domain" description="Heterokaryon incompatibility" evidence="2">
    <location>
        <begin position="208"/>
        <end position="349"/>
    </location>
</feature>
<comment type="caution">
    <text evidence="3">The sequence shown here is derived from an EMBL/GenBank/DDBJ whole genome shotgun (WGS) entry which is preliminary data.</text>
</comment>
<dbReference type="Pfam" id="PF26639">
    <property type="entry name" value="Het-6_barrel"/>
    <property type="match status" value="1"/>
</dbReference>
<evidence type="ECO:0000259" key="2">
    <source>
        <dbReference type="Pfam" id="PF06985"/>
    </source>
</evidence>
<evidence type="ECO:0000256" key="1">
    <source>
        <dbReference type="SAM" id="MobiDB-lite"/>
    </source>
</evidence>
<dbReference type="AlphaFoldDB" id="A0A9W9C7A9"/>
<dbReference type="Proteomes" id="UP001140513">
    <property type="component" value="Unassembled WGS sequence"/>
</dbReference>
<dbReference type="EMBL" id="JAPEUX010000007">
    <property type="protein sequence ID" value="KAJ4348103.1"/>
    <property type="molecule type" value="Genomic_DNA"/>
</dbReference>
<dbReference type="PANTHER" id="PTHR24148">
    <property type="entry name" value="ANKYRIN REPEAT DOMAIN-CONTAINING PROTEIN 39 HOMOLOG-RELATED"/>
    <property type="match status" value="1"/>
</dbReference>
<protein>
    <recommendedName>
        <fullName evidence="2">Heterokaryon incompatibility domain-containing protein</fullName>
    </recommendedName>
</protein>
<sequence length="753" mass="83917">MPSPPARLDSQSNKKHSARKHGSSPARSNIDAEANIQYEENLEVPNPGLAGLDIHLSSTNDGWGSVPSTRLENSQNTPEAAYERASGSRTPVRLHNKAHGDRIPSLQIPLAVPGSFPSPPDSIQPEDSRSETSPTTKRLSSGDARSLASGSTLRQSVSLSVSGVLGEKVYQYKQLSAFQFRLVRILPKTMSLIKCELAAYSLEDPPGYIAISYAWGDTDDKKRVQLEGVDVPVSASLHGALFALRAKKESVLVWVDALSIDQQNVAERTQQVQLMTYIYSRAISVAIWLGPEADDSTMAMETLSEATAQSTDSERIESLMSSEHGKAQLSSVVTLFEREYWSRLWVVQEVFNAQEITVYCGATSLPWSVYRLATNVFWRHKSLIDHYFPGSLSHGGQRASSTQFTYSQVLVYHGPSSIPDVSSFYGLGEESLLEVMRVCRRKLSADPRDKLYGILGLLPEDIRNEFPVDYSLSVKEVYVRVFDYLLCTTERLDVLCETVHFPLHTSSNLPSWVPDWSHNPETTSLGRLCNSSAAGSVKAVARVLDDRRKLEISAIYLDTIRSHGIAVGTLCTLADYVMAFIHWRAQLLSNTKDDESEARQEDFCRTLSLDQLPPGWKDGSWRAACYHVFASLAHERIPRLPLDEELWRYVDVNAGVKAEDRRRFLQEHFGSRMMGRCFCITEDGSIGMGSGFMAAGDTVVVPLGCPTPVLLRPEGPRGEYRYVGDVYIHGYMDGRAVKHWQSGERELRKFVLH</sequence>
<gene>
    <name evidence="3" type="ORF">N0V89_009475</name>
</gene>
<dbReference type="InterPro" id="IPR052895">
    <property type="entry name" value="HetReg/Transcr_Mod"/>
</dbReference>
<dbReference type="GeneID" id="80913005"/>
<name>A0A9W9C7A9_9PLEO</name>
<dbReference type="RefSeq" id="XP_056067491.1">
    <property type="nucleotide sequence ID" value="XM_056218226.1"/>
</dbReference>
<keyword evidence="4" id="KW-1185">Reference proteome</keyword>